<protein>
    <submittedName>
        <fullName evidence="1">Uncharacterized protein</fullName>
    </submittedName>
</protein>
<reference evidence="1 2" key="1">
    <citation type="journal article" date="2022" name="Nat. Genet.">
        <title>Improved pea reference genome and pan-genome highlight genomic features and evolutionary characteristics.</title>
        <authorList>
            <person name="Yang T."/>
            <person name="Liu R."/>
            <person name="Luo Y."/>
            <person name="Hu S."/>
            <person name="Wang D."/>
            <person name="Wang C."/>
            <person name="Pandey M.K."/>
            <person name="Ge S."/>
            <person name="Xu Q."/>
            <person name="Li N."/>
            <person name="Li G."/>
            <person name="Huang Y."/>
            <person name="Saxena R.K."/>
            <person name="Ji Y."/>
            <person name="Li M."/>
            <person name="Yan X."/>
            <person name="He Y."/>
            <person name="Liu Y."/>
            <person name="Wang X."/>
            <person name="Xiang C."/>
            <person name="Varshney R.K."/>
            <person name="Ding H."/>
            <person name="Gao S."/>
            <person name="Zong X."/>
        </authorList>
    </citation>
    <scope>NUCLEOTIDE SEQUENCE [LARGE SCALE GENOMIC DNA]</scope>
    <source>
        <strain evidence="1 2">cv. Zhongwan 6</strain>
    </source>
</reference>
<accession>A0A9D4YF89</accession>
<sequence>MLAAGVAIGYGTPMTLTDTSNKIKKGTKGDVTVLKPTLLTAVPAIIDRIQDGVIKKVEEKGGLAKNLFQTAYNHRLAAVKGSWLEAWSGLKYQEEKASSACVSRILKQPPGKFICHVVEELGIIEGPLLIEALHVYVKERRLLLRGSFNRDNVDSANNSPASQKKTLYNFNERRVFCGINQLVVFKQNIL</sequence>
<comment type="caution">
    <text evidence="1">The sequence shown here is derived from an EMBL/GenBank/DDBJ whole genome shotgun (WGS) entry which is preliminary data.</text>
</comment>
<dbReference type="Proteomes" id="UP001058974">
    <property type="component" value="Chromosome 2"/>
</dbReference>
<gene>
    <name evidence="1" type="ORF">KIW84_023844</name>
</gene>
<dbReference type="AlphaFoldDB" id="A0A9D4YF89"/>
<organism evidence="1 2">
    <name type="scientific">Pisum sativum</name>
    <name type="common">Garden pea</name>
    <name type="synonym">Lathyrus oleraceus</name>
    <dbReference type="NCBI Taxonomy" id="3888"/>
    <lineage>
        <taxon>Eukaryota</taxon>
        <taxon>Viridiplantae</taxon>
        <taxon>Streptophyta</taxon>
        <taxon>Embryophyta</taxon>
        <taxon>Tracheophyta</taxon>
        <taxon>Spermatophyta</taxon>
        <taxon>Magnoliopsida</taxon>
        <taxon>eudicotyledons</taxon>
        <taxon>Gunneridae</taxon>
        <taxon>Pentapetalae</taxon>
        <taxon>rosids</taxon>
        <taxon>fabids</taxon>
        <taxon>Fabales</taxon>
        <taxon>Fabaceae</taxon>
        <taxon>Papilionoideae</taxon>
        <taxon>50 kb inversion clade</taxon>
        <taxon>NPAAA clade</taxon>
        <taxon>Hologalegina</taxon>
        <taxon>IRL clade</taxon>
        <taxon>Fabeae</taxon>
        <taxon>Lathyrus</taxon>
    </lineage>
</organism>
<dbReference type="EMBL" id="JAMSHJ010000002">
    <property type="protein sequence ID" value="KAI5437877.1"/>
    <property type="molecule type" value="Genomic_DNA"/>
</dbReference>
<dbReference type="Gramene" id="Psat02G0384400-T1">
    <property type="protein sequence ID" value="KAI5437877.1"/>
    <property type="gene ID" value="KIW84_023844"/>
</dbReference>
<dbReference type="GO" id="GO:0004467">
    <property type="term" value="F:long-chain fatty acid-CoA ligase activity"/>
    <property type="evidence" value="ECO:0007669"/>
    <property type="project" value="TreeGrafter"/>
</dbReference>
<dbReference type="GO" id="GO:0005783">
    <property type="term" value="C:endoplasmic reticulum"/>
    <property type="evidence" value="ECO:0007669"/>
    <property type="project" value="TreeGrafter"/>
</dbReference>
<evidence type="ECO:0000313" key="1">
    <source>
        <dbReference type="EMBL" id="KAI5437877.1"/>
    </source>
</evidence>
<dbReference type="GO" id="GO:0016020">
    <property type="term" value="C:membrane"/>
    <property type="evidence" value="ECO:0007669"/>
    <property type="project" value="TreeGrafter"/>
</dbReference>
<dbReference type="PANTHER" id="PTHR43272:SF92">
    <property type="entry name" value="LONG CHAIN ACYL-COA SYNTHETASE 8"/>
    <property type="match status" value="1"/>
</dbReference>
<evidence type="ECO:0000313" key="2">
    <source>
        <dbReference type="Proteomes" id="UP001058974"/>
    </source>
</evidence>
<name>A0A9D4YF89_PEA</name>
<keyword evidence="2" id="KW-1185">Reference proteome</keyword>
<proteinExistence type="predicted"/>
<dbReference type="PANTHER" id="PTHR43272">
    <property type="entry name" value="LONG-CHAIN-FATTY-ACID--COA LIGASE"/>
    <property type="match status" value="1"/>
</dbReference>